<dbReference type="EC" id="2.3.1.51" evidence="4"/>
<keyword evidence="6" id="KW-0472">Membrane</keyword>
<feature type="region of interest" description="Disordered" evidence="5">
    <location>
        <begin position="278"/>
        <end position="297"/>
    </location>
</feature>
<dbReference type="Proteomes" id="UP000094065">
    <property type="component" value="Unassembled WGS sequence"/>
</dbReference>
<comment type="similarity">
    <text evidence="1 4">Belongs to the 1-acyl-sn-glycerol-3-phosphate acyltransferase family.</text>
</comment>
<keyword evidence="6" id="KW-1133">Transmembrane helix</keyword>
<dbReference type="CDD" id="cd07989">
    <property type="entry name" value="LPLAT_AGPAT-like"/>
    <property type="match status" value="1"/>
</dbReference>
<dbReference type="SUPFAM" id="SSF69593">
    <property type="entry name" value="Glycerol-3-phosphate (1)-acyltransferase"/>
    <property type="match status" value="1"/>
</dbReference>
<evidence type="ECO:0000256" key="4">
    <source>
        <dbReference type="RuleBase" id="RU361267"/>
    </source>
</evidence>
<dbReference type="InterPro" id="IPR004552">
    <property type="entry name" value="AGP_acyltrans"/>
</dbReference>
<dbReference type="GO" id="GO:0016020">
    <property type="term" value="C:membrane"/>
    <property type="evidence" value="ECO:0007669"/>
    <property type="project" value="InterPro"/>
</dbReference>
<dbReference type="AlphaFoldDB" id="A0A1E3HVX3"/>
<dbReference type="Pfam" id="PF01553">
    <property type="entry name" value="Acyltransferase"/>
    <property type="match status" value="1"/>
</dbReference>
<keyword evidence="6" id="KW-0812">Transmembrane</keyword>
<dbReference type="GO" id="GO:0005783">
    <property type="term" value="C:endoplasmic reticulum"/>
    <property type="evidence" value="ECO:0007669"/>
    <property type="project" value="TreeGrafter"/>
</dbReference>
<dbReference type="PANTHER" id="PTHR10434:SF11">
    <property type="entry name" value="1-ACYL-SN-GLYCEROL-3-PHOSPHATE ACYLTRANSFERASE"/>
    <property type="match status" value="1"/>
</dbReference>
<feature type="transmembrane region" description="Helical" evidence="6">
    <location>
        <begin position="37"/>
        <end position="58"/>
    </location>
</feature>
<name>A0A1E3HVX3_9TREE</name>
<dbReference type="PANTHER" id="PTHR10434">
    <property type="entry name" value="1-ACYL-SN-GLYCEROL-3-PHOSPHATE ACYLTRANSFERASE"/>
    <property type="match status" value="1"/>
</dbReference>
<sequence>MALGWFFRPLALASTVAFSALGALSTRYQRARLYWNLILYLSALGMASAWGIVVTILATASGQRFNINYYVARTFYNVARPLVGIRIQVEGEEHLDGLLTARGGKGQSAVLLGNHQSMLDILYLGRILPKRSAIMAKKELKWSPVLGQFMSLSGAVFVDRKNRTDAVQALAVAGEAMKKKGVSLWVFPEGTRTSSPESNLLPFKKGAFHLAVQAQVPIVPVVCENYYRLFDGRTRFEPGVVKVRVLEPIPTIGLTVDDVTSLAESTREAMLQALREISVPTSSSSGPSTSSAGIAPPISAIVTDPPVGAPIHLNISNNDAQSALRQRLALRSGEHSREASSEGSKRGATSRDGETTEDEMDEDAVLMKKPTGTV</sequence>
<keyword evidence="4" id="KW-1208">Phospholipid metabolism</keyword>
<evidence type="ECO:0000256" key="1">
    <source>
        <dbReference type="ARBA" id="ARBA00008655"/>
    </source>
</evidence>
<keyword evidence="2 4" id="KW-0808">Transferase</keyword>
<keyword evidence="9" id="KW-1185">Reference proteome</keyword>
<comment type="caution">
    <text evidence="8">The sequence shown here is derived from an EMBL/GenBank/DDBJ whole genome shotgun (WGS) entry which is preliminary data.</text>
</comment>
<feature type="transmembrane region" description="Helical" evidence="6">
    <location>
        <begin position="6"/>
        <end position="25"/>
    </location>
</feature>
<dbReference type="STRING" id="1295533.A0A1E3HVX3"/>
<proteinExistence type="inferred from homology"/>
<keyword evidence="4" id="KW-0443">Lipid metabolism</keyword>
<dbReference type="NCBIfam" id="TIGR00530">
    <property type="entry name" value="AGP_acyltrn"/>
    <property type="match status" value="1"/>
</dbReference>
<dbReference type="RefSeq" id="XP_018995039.1">
    <property type="nucleotide sequence ID" value="XM_019136370.1"/>
</dbReference>
<gene>
    <name evidence="8" type="ORF">L202_02711</name>
</gene>
<evidence type="ECO:0000256" key="2">
    <source>
        <dbReference type="ARBA" id="ARBA00022679"/>
    </source>
</evidence>
<feature type="compositionally biased region" description="Acidic residues" evidence="5">
    <location>
        <begin position="355"/>
        <end position="364"/>
    </location>
</feature>
<dbReference type="GO" id="GO:0006654">
    <property type="term" value="P:phosphatidic acid biosynthetic process"/>
    <property type="evidence" value="ECO:0007669"/>
    <property type="project" value="TreeGrafter"/>
</dbReference>
<dbReference type="InterPro" id="IPR002123">
    <property type="entry name" value="Plipid/glycerol_acylTrfase"/>
</dbReference>
<evidence type="ECO:0000256" key="6">
    <source>
        <dbReference type="SAM" id="Phobius"/>
    </source>
</evidence>
<comment type="catalytic activity">
    <reaction evidence="4">
        <text>a 1-acyl-sn-glycero-3-phosphate + an acyl-CoA = a 1,2-diacyl-sn-glycero-3-phosphate + CoA</text>
        <dbReference type="Rhea" id="RHEA:19709"/>
        <dbReference type="ChEBI" id="CHEBI:57287"/>
        <dbReference type="ChEBI" id="CHEBI:57970"/>
        <dbReference type="ChEBI" id="CHEBI:58342"/>
        <dbReference type="ChEBI" id="CHEBI:58608"/>
        <dbReference type="EC" id="2.3.1.51"/>
    </reaction>
</comment>
<evidence type="ECO:0000259" key="7">
    <source>
        <dbReference type="SMART" id="SM00563"/>
    </source>
</evidence>
<keyword evidence="3 4" id="KW-0012">Acyltransferase</keyword>
<feature type="compositionally biased region" description="Basic and acidic residues" evidence="5">
    <location>
        <begin position="332"/>
        <end position="354"/>
    </location>
</feature>
<feature type="region of interest" description="Disordered" evidence="5">
    <location>
        <begin position="329"/>
        <end position="374"/>
    </location>
</feature>
<evidence type="ECO:0000313" key="9">
    <source>
        <dbReference type="Proteomes" id="UP000094065"/>
    </source>
</evidence>
<dbReference type="GeneID" id="30154020"/>
<accession>A0A1E3HVX3</accession>
<evidence type="ECO:0000256" key="5">
    <source>
        <dbReference type="SAM" id="MobiDB-lite"/>
    </source>
</evidence>
<organism evidence="8 9">
    <name type="scientific">Cryptococcus amylolentus CBS 6039</name>
    <dbReference type="NCBI Taxonomy" id="1295533"/>
    <lineage>
        <taxon>Eukaryota</taxon>
        <taxon>Fungi</taxon>
        <taxon>Dikarya</taxon>
        <taxon>Basidiomycota</taxon>
        <taxon>Agaricomycotina</taxon>
        <taxon>Tremellomycetes</taxon>
        <taxon>Tremellales</taxon>
        <taxon>Cryptococcaceae</taxon>
        <taxon>Cryptococcus</taxon>
    </lineage>
</organism>
<reference evidence="8 9" key="1">
    <citation type="submission" date="2016-06" db="EMBL/GenBank/DDBJ databases">
        <title>Evolution of pathogenesis and genome organization in the Tremellales.</title>
        <authorList>
            <person name="Cuomo C."/>
            <person name="Litvintseva A."/>
            <person name="Heitman J."/>
            <person name="Chen Y."/>
            <person name="Sun S."/>
            <person name="Springer D."/>
            <person name="Dromer F."/>
            <person name="Young S."/>
            <person name="Zeng Q."/>
            <person name="Chapman S."/>
            <person name="Gujja S."/>
            <person name="Saif S."/>
            <person name="Birren B."/>
        </authorList>
    </citation>
    <scope>NUCLEOTIDE SEQUENCE [LARGE SCALE GENOMIC DNA]</scope>
    <source>
        <strain evidence="8 9">CBS 6039</strain>
    </source>
</reference>
<protein>
    <recommendedName>
        <fullName evidence="4">1-acyl-sn-glycerol-3-phosphate acyltransferase</fullName>
        <ecNumber evidence="4">2.3.1.51</ecNumber>
    </recommendedName>
</protein>
<evidence type="ECO:0000256" key="3">
    <source>
        <dbReference type="ARBA" id="ARBA00023315"/>
    </source>
</evidence>
<evidence type="ECO:0000313" key="8">
    <source>
        <dbReference type="EMBL" id="ODN80473.1"/>
    </source>
</evidence>
<keyword evidence="4" id="KW-0594">Phospholipid biosynthesis</keyword>
<dbReference type="OrthoDB" id="202234at2759"/>
<dbReference type="SMART" id="SM00563">
    <property type="entry name" value="PlsC"/>
    <property type="match status" value="1"/>
</dbReference>
<feature type="domain" description="Phospholipid/glycerol acyltransferase" evidence="7">
    <location>
        <begin position="109"/>
        <end position="226"/>
    </location>
</feature>
<comment type="domain">
    <text evidence="4">The HXXXXD motif is essential for acyltransferase activity and may constitute the binding site for the phosphate moiety of the glycerol-3-phosphate.</text>
</comment>
<keyword evidence="4" id="KW-0444">Lipid biosynthesis</keyword>
<dbReference type="GO" id="GO:0003841">
    <property type="term" value="F:1-acylglycerol-3-phosphate O-acyltransferase activity"/>
    <property type="evidence" value="ECO:0007669"/>
    <property type="project" value="UniProtKB-UniRule"/>
</dbReference>
<dbReference type="EMBL" id="AWGJ01000004">
    <property type="protein sequence ID" value="ODN80473.1"/>
    <property type="molecule type" value="Genomic_DNA"/>
</dbReference>